<name>A0A4Y7LJC1_PAPSO</name>
<dbReference type="AlphaFoldDB" id="A0A4Y7LJC1"/>
<accession>A0A4Y7LJC1</accession>
<keyword evidence="1" id="KW-0175">Coiled coil</keyword>
<protein>
    <submittedName>
        <fullName evidence="2">Uncharacterized protein</fullName>
    </submittedName>
</protein>
<dbReference type="Proteomes" id="UP000316621">
    <property type="component" value="Chromosome 11"/>
</dbReference>
<organism evidence="2 3">
    <name type="scientific">Papaver somniferum</name>
    <name type="common">Opium poppy</name>
    <dbReference type="NCBI Taxonomy" id="3469"/>
    <lineage>
        <taxon>Eukaryota</taxon>
        <taxon>Viridiplantae</taxon>
        <taxon>Streptophyta</taxon>
        <taxon>Embryophyta</taxon>
        <taxon>Tracheophyta</taxon>
        <taxon>Spermatophyta</taxon>
        <taxon>Magnoliopsida</taxon>
        <taxon>Ranunculales</taxon>
        <taxon>Papaveraceae</taxon>
        <taxon>Papaveroideae</taxon>
        <taxon>Papaver</taxon>
    </lineage>
</organism>
<keyword evidence="3" id="KW-1185">Reference proteome</keyword>
<dbReference type="EMBL" id="CM010725">
    <property type="protein sequence ID" value="RZC85057.1"/>
    <property type="molecule type" value="Genomic_DNA"/>
</dbReference>
<gene>
    <name evidence="2" type="ORF">C5167_047842</name>
</gene>
<evidence type="ECO:0000313" key="3">
    <source>
        <dbReference type="Proteomes" id="UP000316621"/>
    </source>
</evidence>
<evidence type="ECO:0000313" key="2">
    <source>
        <dbReference type="EMBL" id="RZC85057.1"/>
    </source>
</evidence>
<evidence type="ECO:0000256" key="1">
    <source>
        <dbReference type="SAM" id="Coils"/>
    </source>
</evidence>
<sequence length="152" mass="17801">MNSFEEWFKNEEKTSLALGATYKAFRCKLYLYNFKKVFDTPYYSNPRFTKVNPKLKLIAVSRNYRAVHREANEAPAHLEPNNEQPSIQQQIRELKHDRQLIDGHLNELQKELDSVNARILELVANLPELQDNLTRSEMMEVLLHCCTHGSIL</sequence>
<reference evidence="2 3" key="1">
    <citation type="journal article" date="2018" name="Science">
        <title>The opium poppy genome and morphinan production.</title>
        <authorList>
            <person name="Guo L."/>
            <person name="Winzer T."/>
            <person name="Yang X."/>
            <person name="Li Y."/>
            <person name="Ning Z."/>
            <person name="He Z."/>
            <person name="Teodor R."/>
            <person name="Lu Y."/>
            <person name="Bowser T.A."/>
            <person name="Graham I.A."/>
            <person name="Ye K."/>
        </authorList>
    </citation>
    <scope>NUCLEOTIDE SEQUENCE [LARGE SCALE GENOMIC DNA]</scope>
    <source>
        <strain evidence="3">cv. HN1</strain>
        <tissue evidence="2">Leaves</tissue>
    </source>
</reference>
<feature type="coiled-coil region" evidence="1">
    <location>
        <begin position="91"/>
        <end position="132"/>
    </location>
</feature>
<dbReference type="Gramene" id="RZC85057">
    <property type="protein sequence ID" value="RZC85057"/>
    <property type="gene ID" value="C5167_047842"/>
</dbReference>
<proteinExistence type="predicted"/>